<dbReference type="EMBL" id="CP098747">
    <property type="protein sequence ID" value="USG61781.1"/>
    <property type="molecule type" value="Genomic_DNA"/>
</dbReference>
<protein>
    <submittedName>
        <fullName evidence="6">MFS transporter</fullName>
    </submittedName>
</protein>
<dbReference type="InterPro" id="IPR036259">
    <property type="entry name" value="MFS_trans_sf"/>
</dbReference>
<evidence type="ECO:0000259" key="5">
    <source>
        <dbReference type="PROSITE" id="PS50850"/>
    </source>
</evidence>
<dbReference type="InterPro" id="IPR020846">
    <property type="entry name" value="MFS_dom"/>
</dbReference>
<dbReference type="SUPFAM" id="SSF103473">
    <property type="entry name" value="MFS general substrate transporter"/>
    <property type="match status" value="1"/>
</dbReference>
<feature type="transmembrane region" description="Helical" evidence="4">
    <location>
        <begin position="266"/>
        <end position="285"/>
    </location>
</feature>
<keyword evidence="7" id="KW-1185">Reference proteome</keyword>
<feature type="transmembrane region" description="Helical" evidence="4">
    <location>
        <begin position="81"/>
        <end position="98"/>
    </location>
</feature>
<evidence type="ECO:0000256" key="2">
    <source>
        <dbReference type="ARBA" id="ARBA00022989"/>
    </source>
</evidence>
<feature type="transmembrane region" description="Helical" evidence="4">
    <location>
        <begin position="12"/>
        <end position="31"/>
    </location>
</feature>
<dbReference type="Pfam" id="PF07690">
    <property type="entry name" value="MFS_1"/>
    <property type="match status" value="1"/>
</dbReference>
<dbReference type="PROSITE" id="PS50850">
    <property type="entry name" value="MFS"/>
    <property type="match status" value="1"/>
</dbReference>
<feature type="transmembrane region" description="Helical" evidence="4">
    <location>
        <begin position="386"/>
        <end position="404"/>
    </location>
</feature>
<keyword evidence="1 4" id="KW-0812">Transmembrane</keyword>
<keyword evidence="3 4" id="KW-0472">Membrane</keyword>
<dbReference type="CDD" id="cd17355">
    <property type="entry name" value="MFS_YcxA_like"/>
    <property type="match status" value="1"/>
</dbReference>
<evidence type="ECO:0000313" key="6">
    <source>
        <dbReference type="EMBL" id="USG61781.1"/>
    </source>
</evidence>
<dbReference type="InterPro" id="IPR011701">
    <property type="entry name" value="MFS"/>
</dbReference>
<dbReference type="InterPro" id="IPR050327">
    <property type="entry name" value="Proton-linked_MCT"/>
</dbReference>
<keyword evidence="2 4" id="KW-1133">Transmembrane helix</keyword>
<feature type="transmembrane region" description="Helical" evidence="4">
    <location>
        <begin position="138"/>
        <end position="162"/>
    </location>
</feature>
<feature type="transmembrane region" description="Helical" evidence="4">
    <location>
        <begin position="290"/>
        <end position="311"/>
    </location>
</feature>
<name>A0ABY4WAU4_9PROT</name>
<feature type="transmembrane region" description="Helical" evidence="4">
    <location>
        <begin position="104"/>
        <end position="126"/>
    </location>
</feature>
<accession>A0ABY4WAU4</accession>
<proteinExistence type="predicted"/>
<organism evidence="6 7">
    <name type="scientific">Sneathiella marina</name>
    <dbReference type="NCBI Taxonomy" id="2950108"/>
    <lineage>
        <taxon>Bacteria</taxon>
        <taxon>Pseudomonadati</taxon>
        <taxon>Pseudomonadota</taxon>
        <taxon>Alphaproteobacteria</taxon>
        <taxon>Sneathiellales</taxon>
        <taxon>Sneathiellaceae</taxon>
        <taxon>Sneathiella</taxon>
    </lineage>
</organism>
<feature type="transmembrane region" description="Helical" evidence="4">
    <location>
        <begin position="317"/>
        <end position="333"/>
    </location>
</feature>
<feature type="transmembrane region" description="Helical" evidence="4">
    <location>
        <begin position="228"/>
        <end position="254"/>
    </location>
</feature>
<dbReference type="PANTHER" id="PTHR11360:SF284">
    <property type="entry name" value="EG:103B4.3 PROTEIN-RELATED"/>
    <property type="match status" value="1"/>
</dbReference>
<dbReference type="Gene3D" id="1.20.1250.20">
    <property type="entry name" value="MFS general substrate transporter like domains"/>
    <property type="match status" value="1"/>
</dbReference>
<sequence length="411" mass="43968">MNTTKPSEFTAIAMGILALCFLIGMIGRFSFENFPNLVSPLSNEFGWPRGTIASIYSLGALVTGLTGPIAGILFDRLGPRNVYGIGIVSGGSGLMLAGMADSIWFFYLSISILVGFSAACCGNVTNSALASRWFREKLPLALAIIYSALGAGTLLGLSLSQIFISSFGWRQAEYLLGLCVLAILPIILFLPWRKLAAGRKSPVTALPHAEATSPIQWTMTKALRTIPFWGLSAVFCFTGSAMFSVIIQAVTYLIDVGLPPIEASVSFGITGLFIPVGMIGSGYLIRRIGLLTTAMGSYVVTFAAILFLWSFERPDQTWALYGFIFCFGLSMGSRGPMIGTIASHLFRGKNFGTIYGSISVGSGIGMASGSYFSGLLYDLTGTYDAVFLYSGISLLIGAAPFILVREMRKQP</sequence>
<feature type="transmembrane region" description="Helical" evidence="4">
    <location>
        <begin position="51"/>
        <end position="74"/>
    </location>
</feature>
<dbReference type="Proteomes" id="UP001056291">
    <property type="component" value="Chromosome"/>
</dbReference>
<evidence type="ECO:0000256" key="3">
    <source>
        <dbReference type="ARBA" id="ARBA00023136"/>
    </source>
</evidence>
<evidence type="ECO:0000313" key="7">
    <source>
        <dbReference type="Proteomes" id="UP001056291"/>
    </source>
</evidence>
<evidence type="ECO:0000256" key="1">
    <source>
        <dbReference type="ARBA" id="ARBA00022692"/>
    </source>
</evidence>
<feature type="transmembrane region" description="Helical" evidence="4">
    <location>
        <begin position="174"/>
        <end position="192"/>
    </location>
</feature>
<feature type="transmembrane region" description="Helical" evidence="4">
    <location>
        <begin position="354"/>
        <end position="374"/>
    </location>
</feature>
<dbReference type="PANTHER" id="PTHR11360">
    <property type="entry name" value="MONOCARBOXYLATE TRANSPORTER"/>
    <property type="match status" value="1"/>
</dbReference>
<reference evidence="6" key="1">
    <citation type="submission" date="2022-06" db="EMBL/GenBank/DDBJ databases">
        <title>Sneathiella actinostolidae sp. nov., isolated from a sea anemonein the Western Pacific Ocean.</title>
        <authorList>
            <person name="Wei M.J."/>
        </authorList>
    </citation>
    <scope>NUCLEOTIDE SEQUENCE</scope>
    <source>
        <strain evidence="6">PHK-P5</strain>
    </source>
</reference>
<feature type="domain" description="Major facilitator superfamily (MFS) profile" evidence="5">
    <location>
        <begin position="8"/>
        <end position="409"/>
    </location>
</feature>
<dbReference type="RefSeq" id="WP_251935007.1">
    <property type="nucleotide sequence ID" value="NZ_CP098747.1"/>
</dbReference>
<evidence type="ECO:0000256" key="4">
    <source>
        <dbReference type="SAM" id="Phobius"/>
    </source>
</evidence>
<gene>
    <name evidence="6" type="ORF">NBZ79_02190</name>
</gene>